<reference evidence="1" key="1">
    <citation type="submission" date="2022-11" db="EMBL/GenBank/DDBJ databases">
        <title>Genome Resource of Sclerotinia nivalis Strain SnTB1, a Plant Pathogen Isolated from American Ginseng.</title>
        <authorList>
            <person name="Fan S."/>
        </authorList>
    </citation>
    <scope>NUCLEOTIDE SEQUENCE</scope>
    <source>
        <strain evidence="1">SnTB1</strain>
    </source>
</reference>
<sequence>MDNTPFELRPQGQTYPLTLGERLAHADNYRIDHEALEKTLESIRKFYESPFASPHTSDHQDCESCIGNDRQTRKAYQDWYLSDDPKRWYSKLFDYKTELQSMFEQPKVYSLDDIHKRVDQEFRAHLKRDLCAHKSDDTEDVMELKGRISMELDEGMGVSKVLNAYLTEYIKTCPDPNQVDFILHLHNTTINKQRIPLYITYYCSTLESDSASVRNFKSKYARMFENEIPHDEVVAAMKKENARTKEFEIAQLQHRLNELILAQSAHLKAKAKKAEKDSLKYQHHQQVAKESRALCSYDGCDEDVDLTIPEGAIQCVLCDWIASKVPEDRDHKRSYYCCSSHALLDHEVHDKVDHYCLSAHWKDCCLSELGADGDETYDGMGLCKVCMASGHKAFFCSEECYEKNYNQHAAEWHTDENAQNSLEVFTMPDDFIIEDVIDDPGIEIGEIVDTEMKGV</sequence>
<dbReference type="AlphaFoldDB" id="A0A9X0APT4"/>
<proteinExistence type="predicted"/>
<evidence type="ECO:0000313" key="1">
    <source>
        <dbReference type="EMBL" id="KAJ8066731.1"/>
    </source>
</evidence>
<dbReference type="OrthoDB" id="3433981at2759"/>
<comment type="caution">
    <text evidence="1">The sequence shown here is derived from an EMBL/GenBank/DDBJ whole genome shotgun (WGS) entry which is preliminary data.</text>
</comment>
<organism evidence="1 2">
    <name type="scientific">Sclerotinia nivalis</name>
    <dbReference type="NCBI Taxonomy" id="352851"/>
    <lineage>
        <taxon>Eukaryota</taxon>
        <taxon>Fungi</taxon>
        <taxon>Dikarya</taxon>
        <taxon>Ascomycota</taxon>
        <taxon>Pezizomycotina</taxon>
        <taxon>Leotiomycetes</taxon>
        <taxon>Helotiales</taxon>
        <taxon>Sclerotiniaceae</taxon>
        <taxon>Sclerotinia</taxon>
    </lineage>
</organism>
<gene>
    <name evidence="1" type="ORF">OCU04_004122</name>
</gene>
<dbReference type="EMBL" id="JAPEIS010000004">
    <property type="protein sequence ID" value="KAJ8066731.1"/>
    <property type="molecule type" value="Genomic_DNA"/>
</dbReference>
<evidence type="ECO:0000313" key="2">
    <source>
        <dbReference type="Proteomes" id="UP001152300"/>
    </source>
</evidence>
<keyword evidence="2" id="KW-1185">Reference proteome</keyword>
<name>A0A9X0APT4_9HELO</name>
<protein>
    <submittedName>
        <fullName evidence="1">Uncharacterized protein</fullName>
    </submittedName>
</protein>
<dbReference type="Proteomes" id="UP001152300">
    <property type="component" value="Unassembled WGS sequence"/>
</dbReference>
<accession>A0A9X0APT4</accession>